<sequence length="125" mass="14069">MTIFSKLLALIFILMFVTCVLYVVFGLATVRKLRKNPKTKDALGAEFVSGWDIINVAQALAFPASWINKLEESQLSFLYANAKILRENTTRLDRILGSVFYWIMMFSGLAGVMLVLLNSLGFIPE</sequence>
<keyword evidence="1" id="KW-0812">Transmembrane</keyword>
<keyword evidence="3" id="KW-1185">Reference proteome</keyword>
<organism evidence="2 3">
    <name type="scientific">Agarivorans gilvus</name>
    <dbReference type="NCBI Taxonomy" id="680279"/>
    <lineage>
        <taxon>Bacteria</taxon>
        <taxon>Pseudomonadati</taxon>
        <taxon>Pseudomonadota</taxon>
        <taxon>Gammaproteobacteria</taxon>
        <taxon>Alteromonadales</taxon>
        <taxon>Alteromonadaceae</taxon>
        <taxon>Agarivorans</taxon>
    </lineage>
</organism>
<dbReference type="EMBL" id="BMDY01000007">
    <property type="protein sequence ID" value="GGB01930.1"/>
    <property type="molecule type" value="Genomic_DNA"/>
</dbReference>
<protein>
    <submittedName>
        <fullName evidence="2">Uncharacterized protein</fullName>
    </submittedName>
</protein>
<proteinExistence type="predicted"/>
<evidence type="ECO:0000313" key="2">
    <source>
        <dbReference type="EMBL" id="GGB01930.1"/>
    </source>
</evidence>
<reference evidence="3" key="1">
    <citation type="journal article" date="2019" name="Int. J. Syst. Evol. Microbiol.">
        <title>The Global Catalogue of Microorganisms (GCM) 10K type strain sequencing project: providing services to taxonomists for standard genome sequencing and annotation.</title>
        <authorList>
            <consortium name="The Broad Institute Genomics Platform"/>
            <consortium name="The Broad Institute Genome Sequencing Center for Infectious Disease"/>
            <person name="Wu L."/>
            <person name="Ma J."/>
        </authorList>
    </citation>
    <scope>NUCLEOTIDE SEQUENCE [LARGE SCALE GENOMIC DNA]</scope>
    <source>
        <strain evidence="3">CGMCC 1.10131</strain>
    </source>
</reference>
<accession>A0ABQ1HZP9</accession>
<dbReference type="RefSeq" id="WP_055734498.1">
    <property type="nucleotide sequence ID" value="NZ_BMDY01000007.1"/>
</dbReference>
<comment type="caution">
    <text evidence="2">The sequence shown here is derived from an EMBL/GenBank/DDBJ whole genome shotgun (WGS) entry which is preliminary data.</text>
</comment>
<keyword evidence="1" id="KW-0472">Membrane</keyword>
<keyword evidence="1" id="KW-1133">Transmembrane helix</keyword>
<dbReference type="Proteomes" id="UP000651977">
    <property type="component" value="Unassembled WGS sequence"/>
</dbReference>
<feature type="transmembrane region" description="Helical" evidence="1">
    <location>
        <begin position="6"/>
        <end position="30"/>
    </location>
</feature>
<feature type="transmembrane region" description="Helical" evidence="1">
    <location>
        <begin position="99"/>
        <end position="123"/>
    </location>
</feature>
<gene>
    <name evidence="2" type="ORF">GCM10007414_13950</name>
</gene>
<name>A0ABQ1HZP9_9ALTE</name>
<evidence type="ECO:0000313" key="3">
    <source>
        <dbReference type="Proteomes" id="UP000651977"/>
    </source>
</evidence>
<evidence type="ECO:0000256" key="1">
    <source>
        <dbReference type="SAM" id="Phobius"/>
    </source>
</evidence>